<comment type="caution">
    <text evidence="2">The sequence shown here is derived from an EMBL/GenBank/DDBJ whole genome shotgun (WGS) entry which is preliminary data.</text>
</comment>
<dbReference type="AlphaFoldDB" id="A0AAE0L8S5"/>
<evidence type="ECO:0000313" key="3">
    <source>
        <dbReference type="Proteomes" id="UP001190700"/>
    </source>
</evidence>
<reference evidence="2 3" key="1">
    <citation type="journal article" date="2015" name="Genome Biol. Evol.">
        <title>Comparative Genomics of a Bacterivorous Green Alga Reveals Evolutionary Causalities and Consequences of Phago-Mixotrophic Mode of Nutrition.</title>
        <authorList>
            <person name="Burns J.A."/>
            <person name="Paasch A."/>
            <person name="Narechania A."/>
            <person name="Kim E."/>
        </authorList>
    </citation>
    <scope>NUCLEOTIDE SEQUENCE [LARGE SCALE GENOMIC DNA]</scope>
    <source>
        <strain evidence="2 3">PLY_AMNH</strain>
    </source>
</reference>
<feature type="region of interest" description="Disordered" evidence="1">
    <location>
        <begin position="110"/>
        <end position="169"/>
    </location>
</feature>
<feature type="region of interest" description="Disordered" evidence="1">
    <location>
        <begin position="1"/>
        <end position="71"/>
    </location>
</feature>
<sequence>MEPSGASDVEVTPRSGKAPSLTIPRRVSPQLAEPSPPASPSPYEDDFESDSEQDVTGAAGGGTDAPIEHRDVFSYGSRDVLEALSEDLIDSARHVERVAAAENPMVHWRALNSTRQHRPVSASARTTGGDGLLKGNRPASARRRESPTWASSRATPAPRPSSAHPASCARAPAVGIELLRPRSAYPTCPADKNTRAPESSRSAGTAQRAHVGSSAATRQPSGAATARPSSARFSSTSEVSSGGATELLPDRPASRGATELLPVRPASRGATKLLPDRPASRGATKLLPDRPASRGATELLPDRPASRGATKLLPDRPASRGATKLLPDRMCSNQPHLRPTCICPADPASFEEV</sequence>
<feature type="compositionally biased region" description="Low complexity" evidence="1">
    <location>
        <begin position="150"/>
        <end position="169"/>
    </location>
</feature>
<accession>A0AAE0L8S5</accession>
<dbReference type="EMBL" id="LGRX02006877">
    <property type="protein sequence ID" value="KAK3275959.1"/>
    <property type="molecule type" value="Genomic_DNA"/>
</dbReference>
<protein>
    <submittedName>
        <fullName evidence="2">Uncharacterized protein</fullName>
    </submittedName>
</protein>
<gene>
    <name evidence="2" type="ORF">CYMTET_15944</name>
</gene>
<keyword evidence="3" id="KW-1185">Reference proteome</keyword>
<feature type="compositionally biased region" description="Polar residues" evidence="1">
    <location>
        <begin position="214"/>
        <end position="243"/>
    </location>
</feature>
<evidence type="ECO:0000313" key="2">
    <source>
        <dbReference type="EMBL" id="KAK3275959.1"/>
    </source>
</evidence>
<name>A0AAE0L8S5_9CHLO</name>
<organism evidence="2 3">
    <name type="scientific">Cymbomonas tetramitiformis</name>
    <dbReference type="NCBI Taxonomy" id="36881"/>
    <lineage>
        <taxon>Eukaryota</taxon>
        <taxon>Viridiplantae</taxon>
        <taxon>Chlorophyta</taxon>
        <taxon>Pyramimonadophyceae</taxon>
        <taxon>Pyramimonadales</taxon>
        <taxon>Pyramimonadaceae</taxon>
        <taxon>Cymbomonas</taxon>
    </lineage>
</organism>
<feature type="compositionally biased region" description="Polar residues" evidence="1">
    <location>
        <begin position="196"/>
        <end position="205"/>
    </location>
</feature>
<evidence type="ECO:0000256" key="1">
    <source>
        <dbReference type="SAM" id="MobiDB-lite"/>
    </source>
</evidence>
<proteinExistence type="predicted"/>
<dbReference type="Proteomes" id="UP001190700">
    <property type="component" value="Unassembled WGS sequence"/>
</dbReference>
<feature type="compositionally biased region" description="Acidic residues" evidence="1">
    <location>
        <begin position="43"/>
        <end position="53"/>
    </location>
</feature>
<feature type="region of interest" description="Disordered" evidence="1">
    <location>
        <begin position="185"/>
        <end position="338"/>
    </location>
</feature>